<name>A1WZF1_HALHL</name>
<dbReference type="STRING" id="349124.Hhal_2300"/>
<feature type="transmembrane region" description="Helical" evidence="2">
    <location>
        <begin position="67"/>
        <end position="87"/>
    </location>
</feature>
<organism evidence="3 4">
    <name type="scientific">Halorhodospira halophila (strain DSM 244 / SL1)</name>
    <name type="common">Ectothiorhodospira halophila (strain DSM 244 / SL1)</name>
    <dbReference type="NCBI Taxonomy" id="349124"/>
    <lineage>
        <taxon>Bacteria</taxon>
        <taxon>Pseudomonadati</taxon>
        <taxon>Pseudomonadota</taxon>
        <taxon>Gammaproteobacteria</taxon>
        <taxon>Chromatiales</taxon>
        <taxon>Ectothiorhodospiraceae</taxon>
        <taxon>Halorhodospira</taxon>
    </lineage>
</organism>
<evidence type="ECO:0000313" key="3">
    <source>
        <dbReference type="EMBL" id="ABM63063.1"/>
    </source>
</evidence>
<feature type="transmembrane region" description="Helical" evidence="2">
    <location>
        <begin position="93"/>
        <end position="114"/>
    </location>
</feature>
<evidence type="ECO:0000256" key="2">
    <source>
        <dbReference type="SAM" id="Phobius"/>
    </source>
</evidence>
<sequence length="132" mass="14454">MSREHAHVDETTEHYAHTSEADTGSETAEGAATGGSALGRMFGATDENEFETYEELDAHIKRTESAAMVRLIGAPAAAMVVLLGLHLVGAHQLAIALAFPLLFIVAIFMMTANINRYQARRLKRVRDNWAEE</sequence>
<dbReference type="AlphaFoldDB" id="A1WZF1"/>
<reference evidence="3 4" key="2">
    <citation type="journal article" date="2013" name="Stand. Genomic Sci.">
        <title>Complete genome sequence of Halorhodospira halophila SL1.</title>
        <authorList>
            <person name="Challacombe J.F."/>
            <person name="Majid S."/>
            <person name="Deole R."/>
            <person name="Brettin T.S."/>
            <person name="Bruce D."/>
            <person name="Delano S.F."/>
            <person name="Detter J.C."/>
            <person name="Gleasner C.D."/>
            <person name="Han C.S."/>
            <person name="Misra M."/>
            <person name="Reitenga K.G."/>
            <person name="Mikhailova N."/>
            <person name="Woyke T."/>
            <person name="Pitluck S."/>
            <person name="Nolan M."/>
            <person name="Land M.L."/>
            <person name="Saunders E."/>
            <person name="Tapia R."/>
            <person name="Lapidus A."/>
            <person name="Ivanova N."/>
            <person name="Hoff W.D."/>
        </authorList>
    </citation>
    <scope>NUCLEOTIDE SEQUENCE [LARGE SCALE GENOMIC DNA]</scope>
    <source>
        <strain evidence="4">DSM 244 / SL1</strain>
    </source>
</reference>
<dbReference type="Proteomes" id="UP000000647">
    <property type="component" value="Chromosome"/>
</dbReference>
<keyword evidence="2" id="KW-1133">Transmembrane helix</keyword>
<accession>A1WZF1</accession>
<protein>
    <submittedName>
        <fullName evidence="3">Uncharacterized protein</fullName>
    </submittedName>
</protein>
<reference evidence="4" key="1">
    <citation type="submission" date="2006-12" db="EMBL/GenBank/DDBJ databases">
        <title>Complete sequence of Halorhodospira halophila SL1.</title>
        <authorList>
            <consortium name="US DOE Joint Genome Institute"/>
            <person name="Copeland A."/>
            <person name="Lucas S."/>
            <person name="Lapidus A."/>
            <person name="Barry K."/>
            <person name="Detter J.C."/>
            <person name="Glavina del Rio T."/>
            <person name="Hammon N."/>
            <person name="Israni S."/>
            <person name="Dalin E."/>
            <person name="Tice H."/>
            <person name="Pitluck S."/>
            <person name="Saunders E."/>
            <person name="Brettin T."/>
            <person name="Bruce D."/>
            <person name="Han C."/>
            <person name="Tapia R."/>
            <person name="Schmutz J."/>
            <person name="Larimer F."/>
            <person name="Land M."/>
            <person name="Hauser L."/>
            <person name="Kyrpides N."/>
            <person name="Mikhailova N."/>
            <person name="Hoff W."/>
            <person name="Richardson P."/>
        </authorList>
    </citation>
    <scope>NUCLEOTIDE SEQUENCE [LARGE SCALE GENOMIC DNA]</scope>
    <source>
        <strain evidence="4">DSM 244 / SL1</strain>
    </source>
</reference>
<dbReference type="KEGG" id="hha:Hhal_2300"/>
<dbReference type="HOGENOM" id="CLU_1914132_0_0_6"/>
<evidence type="ECO:0000313" key="4">
    <source>
        <dbReference type="Proteomes" id="UP000000647"/>
    </source>
</evidence>
<dbReference type="EMBL" id="CP000544">
    <property type="protein sequence ID" value="ABM63063.1"/>
    <property type="molecule type" value="Genomic_DNA"/>
</dbReference>
<gene>
    <name evidence="3" type="ordered locus">Hhal_2300</name>
</gene>
<keyword evidence="2" id="KW-0812">Transmembrane</keyword>
<feature type="region of interest" description="Disordered" evidence="1">
    <location>
        <begin position="1"/>
        <end position="40"/>
    </location>
</feature>
<dbReference type="RefSeq" id="WP_011815085.1">
    <property type="nucleotide sequence ID" value="NC_008789.1"/>
</dbReference>
<feature type="compositionally biased region" description="Basic and acidic residues" evidence="1">
    <location>
        <begin position="1"/>
        <end position="20"/>
    </location>
</feature>
<proteinExistence type="predicted"/>
<feature type="compositionally biased region" description="Low complexity" evidence="1">
    <location>
        <begin position="21"/>
        <end position="31"/>
    </location>
</feature>
<keyword evidence="2" id="KW-0472">Membrane</keyword>
<evidence type="ECO:0000256" key="1">
    <source>
        <dbReference type="SAM" id="MobiDB-lite"/>
    </source>
</evidence>
<keyword evidence="4" id="KW-1185">Reference proteome</keyword>